<feature type="transmembrane region" description="Helical" evidence="6">
    <location>
        <begin position="57"/>
        <end position="78"/>
    </location>
</feature>
<keyword evidence="5 6" id="KW-0472">Membrane</keyword>
<evidence type="ECO:0000256" key="5">
    <source>
        <dbReference type="ARBA" id="ARBA00023136"/>
    </source>
</evidence>
<gene>
    <name evidence="7" type="ORF">B4U79_01601</name>
</gene>
<reference evidence="7 8" key="1">
    <citation type="journal article" date="2018" name="Gigascience">
        <title>Genomes of trombidid mites reveal novel predicted allergens and laterally-transferred genes associated with secondary metabolism.</title>
        <authorList>
            <person name="Dong X."/>
            <person name="Chaisiri K."/>
            <person name="Xia D."/>
            <person name="Armstrong S.D."/>
            <person name="Fang Y."/>
            <person name="Donnelly M.J."/>
            <person name="Kadowaki T."/>
            <person name="McGarry J.W."/>
            <person name="Darby A.C."/>
            <person name="Makepeace B.L."/>
        </authorList>
    </citation>
    <scope>NUCLEOTIDE SEQUENCE [LARGE SCALE GENOMIC DNA]</scope>
    <source>
        <strain evidence="7">UoL-WK</strain>
    </source>
</reference>
<dbReference type="Pfam" id="PF04819">
    <property type="entry name" value="DUF716"/>
    <property type="match status" value="1"/>
</dbReference>
<comment type="caution">
    <text evidence="7">The sequence shown here is derived from an EMBL/GenBank/DDBJ whole genome shotgun (WGS) entry which is preliminary data.</text>
</comment>
<feature type="transmembrane region" description="Helical" evidence="6">
    <location>
        <begin position="90"/>
        <end position="110"/>
    </location>
</feature>
<organism evidence="7 8">
    <name type="scientific">Dinothrombium tinctorium</name>
    <dbReference type="NCBI Taxonomy" id="1965070"/>
    <lineage>
        <taxon>Eukaryota</taxon>
        <taxon>Metazoa</taxon>
        <taxon>Ecdysozoa</taxon>
        <taxon>Arthropoda</taxon>
        <taxon>Chelicerata</taxon>
        <taxon>Arachnida</taxon>
        <taxon>Acari</taxon>
        <taxon>Acariformes</taxon>
        <taxon>Trombidiformes</taxon>
        <taxon>Prostigmata</taxon>
        <taxon>Anystina</taxon>
        <taxon>Parasitengona</taxon>
        <taxon>Trombidioidea</taxon>
        <taxon>Trombidiidae</taxon>
        <taxon>Dinothrombium</taxon>
    </lineage>
</organism>
<dbReference type="Proteomes" id="UP000285301">
    <property type="component" value="Unassembled WGS sequence"/>
</dbReference>
<sequence length="279" mass="32198">MGTFLGHALPGTLFIMFGFWWSVDCLNHYFKIISQRKSANLNSIEYKFDFSNCRNRLLQGVSVLALTSFGIIGEYVTAFDKGPVMCKDNLQHMTMYSFFFLYGLSQLLTYFESPIPPDSEHFTVTLAFFMESLLFYFHLHGRSHLDVHVHTLLIVATAFCTLACCYEWKYKDSLLASIGRPFGCLIQGTWFWQVGFILYNPLPGADMWKSHDHEQIMVITSLFCWHVAANVLILTVLCLRFHRKYKNIWSVGSDVSVVSRTSAKYRQLNTKESNVCTDY</sequence>
<dbReference type="EMBL" id="NCKU01005554">
    <property type="protein sequence ID" value="RWS04431.1"/>
    <property type="molecule type" value="Genomic_DNA"/>
</dbReference>
<name>A0A3S3NKD7_9ACAR</name>
<comment type="subcellular location">
    <subcellularLocation>
        <location evidence="1">Membrane</location>
        <topology evidence="1">Multi-pass membrane protein</topology>
    </subcellularLocation>
</comment>
<dbReference type="PANTHER" id="PTHR16007">
    <property type="entry name" value="EPIDIDYMAL MEMBRANE PROTEIN E9-RELATED"/>
    <property type="match status" value="1"/>
</dbReference>
<feature type="transmembrane region" description="Helical" evidence="6">
    <location>
        <begin position="178"/>
        <end position="199"/>
    </location>
</feature>
<protein>
    <submittedName>
        <fullName evidence="7">Transmembrane protein 45B-like protein</fullName>
    </submittedName>
</protein>
<dbReference type="OrthoDB" id="6504688at2759"/>
<feature type="transmembrane region" description="Helical" evidence="6">
    <location>
        <begin position="122"/>
        <end position="141"/>
    </location>
</feature>
<feature type="transmembrane region" description="Helical" evidence="6">
    <location>
        <begin position="147"/>
        <end position="166"/>
    </location>
</feature>
<dbReference type="GO" id="GO:0016020">
    <property type="term" value="C:membrane"/>
    <property type="evidence" value="ECO:0007669"/>
    <property type="project" value="UniProtKB-SubCell"/>
</dbReference>
<dbReference type="InterPro" id="IPR006904">
    <property type="entry name" value="DUF716"/>
</dbReference>
<keyword evidence="4 6" id="KW-1133">Transmembrane helix</keyword>
<comment type="similarity">
    <text evidence="2">Belongs to the TMEM45 family.</text>
</comment>
<evidence type="ECO:0000256" key="1">
    <source>
        <dbReference type="ARBA" id="ARBA00004141"/>
    </source>
</evidence>
<dbReference type="AlphaFoldDB" id="A0A3S3NKD7"/>
<feature type="transmembrane region" description="Helical" evidence="6">
    <location>
        <begin position="12"/>
        <end position="30"/>
    </location>
</feature>
<accession>A0A3S3NKD7</accession>
<evidence type="ECO:0000313" key="7">
    <source>
        <dbReference type="EMBL" id="RWS04431.1"/>
    </source>
</evidence>
<feature type="transmembrane region" description="Helical" evidence="6">
    <location>
        <begin position="219"/>
        <end position="239"/>
    </location>
</feature>
<keyword evidence="8" id="KW-1185">Reference proteome</keyword>
<evidence type="ECO:0000256" key="3">
    <source>
        <dbReference type="ARBA" id="ARBA00022692"/>
    </source>
</evidence>
<dbReference type="PANTHER" id="PTHR16007:SF15">
    <property type="entry name" value="TRANSMEMBRANE PROTEIN 45B"/>
    <property type="match status" value="1"/>
</dbReference>
<evidence type="ECO:0000313" key="8">
    <source>
        <dbReference type="Proteomes" id="UP000285301"/>
    </source>
</evidence>
<proteinExistence type="inferred from homology"/>
<evidence type="ECO:0000256" key="2">
    <source>
        <dbReference type="ARBA" id="ARBA00006948"/>
    </source>
</evidence>
<evidence type="ECO:0000256" key="6">
    <source>
        <dbReference type="SAM" id="Phobius"/>
    </source>
</evidence>
<evidence type="ECO:0000256" key="4">
    <source>
        <dbReference type="ARBA" id="ARBA00022989"/>
    </source>
</evidence>
<dbReference type="InterPro" id="IPR042127">
    <property type="entry name" value="TMEM45"/>
</dbReference>
<keyword evidence="3 6" id="KW-0812">Transmembrane</keyword>